<dbReference type="InterPro" id="IPR017969">
    <property type="entry name" value="Heavy-metal-associated_CS"/>
</dbReference>
<evidence type="ECO:0000313" key="3">
    <source>
        <dbReference type="EMBL" id="MFD2168868.1"/>
    </source>
</evidence>
<dbReference type="Gene3D" id="3.30.70.100">
    <property type="match status" value="1"/>
</dbReference>
<evidence type="ECO:0000259" key="2">
    <source>
        <dbReference type="PROSITE" id="PS50846"/>
    </source>
</evidence>
<keyword evidence="4" id="KW-1185">Reference proteome</keyword>
<dbReference type="InterPro" id="IPR006121">
    <property type="entry name" value="HMA_dom"/>
</dbReference>
<dbReference type="EMBL" id="JBHUIO010000002">
    <property type="protein sequence ID" value="MFD2168868.1"/>
    <property type="molecule type" value="Genomic_DNA"/>
</dbReference>
<accession>A0ABW4ZTU3</accession>
<dbReference type="Proteomes" id="UP001597343">
    <property type="component" value="Unassembled WGS sequence"/>
</dbReference>
<gene>
    <name evidence="3" type="ORF">ACFSOY_02390</name>
</gene>
<evidence type="ECO:0000256" key="1">
    <source>
        <dbReference type="ARBA" id="ARBA00022723"/>
    </source>
</evidence>
<protein>
    <submittedName>
        <fullName evidence="3">Cation transporter</fullName>
    </submittedName>
</protein>
<keyword evidence="1" id="KW-0479">Metal-binding</keyword>
<dbReference type="CDD" id="cd00371">
    <property type="entry name" value="HMA"/>
    <property type="match status" value="1"/>
</dbReference>
<organism evidence="3 4">
    <name type="scientific">Tumebacillus lipolyticus</name>
    <dbReference type="NCBI Taxonomy" id="1280370"/>
    <lineage>
        <taxon>Bacteria</taxon>
        <taxon>Bacillati</taxon>
        <taxon>Bacillota</taxon>
        <taxon>Bacilli</taxon>
        <taxon>Bacillales</taxon>
        <taxon>Alicyclobacillaceae</taxon>
        <taxon>Tumebacillus</taxon>
    </lineage>
</organism>
<dbReference type="PROSITE" id="PS01047">
    <property type="entry name" value="HMA_1"/>
    <property type="match status" value="1"/>
</dbReference>
<comment type="caution">
    <text evidence="3">The sequence shown here is derived from an EMBL/GenBank/DDBJ whole genome shotgun (WGS) entry which is preliminary data.</text>
</comment>
<dbReference type="RefSeq" id="WP_386043926.1">
    <property type="nucleotide sequence ID" value="NZ_JBHUIO010000002.1"/>
</dbReference>
<dbReference type="PROSITE" id="PS50846">
    <property type="entry name" value="HMA_2"/>
    <property type="match status" value="1"/>
</dbReference>
<dbReference type="SUPFAM" id="SSF55008">
    <property type="entry name" value="HMA, heavy metal-associated domain"/>
    <property type="match status" value="1"/>
</dbReference>
<dbReference type="Pfam" id="PF00403">
    <property type="entry name" value="HMA"/>
    <property type="match status" value="1"/>
</dbReference>
<sequence>MSTFTFNVSGMSCGHCKSAVESALKEAGAAAVDVNLEQGTVGVTYDADKYDLNKLRTAIEDAGYDVA</sequence>
<dbReference type="InterPro" id="IPR036163">
    <property type="entry name" value="HMA_dom_sf"/>
</dbReference>
<feature type="domain" description="HMA" evidence="2">
    <location>
        <begin position="2"/>
        <end position="67"/>
    </location>
</feature>
<evidence type="ECO:0000313" key="4">
    <source>
        <dbReference type="Proteomes" id="UP001597343"/>
    </source>
</evidence>
<proteinExistence type="predicted"/>
<name>A0ABW4ZTU3_9BACL</name>
<reference evidence="4" key="1">
    <citation type="journal article" date="2019" name="Int. J. Syst. Evol. Microbiol.">
        <title>The Global Catalogue of Microorganisms (GCM) 10K type strain sequencing project: providing services to taxonomists for standard genome sequencing and annotation.</title>
        <authorList>
            <consortium name="The Broad Institute Genomics Platform"/>
            <consortium name="The Broad Institute Genome Sequencing Center for Infectious Disease"/>
            <person name="Wu L."/>
            <person name="Ma J."/>
        </authorList>
    </citation>
    <scope>NUCLEOTIDE SEQUENCE [LARGE SCALE GENOMIC DNA]</scope>
    <source>
        <strain evidence="4">CGMCC 1.13574</strain>
    </source>
</reference>